<dbReference type="GO" id="GO:0006782">
    <property type="term" value="P:protoporphyrinogen IX biosynthetic process"/>
    <property type="evidence" value="ECO:0007669"/>
    <property type="project" value="UniProtKB-UniRule"/>
</dbReference>
<dbReference type="EC" id="4.2.1.75" evidence="3 9"/>
<comment type="function">
    <text evidence="6 9">Catalyzes cyclization of the linear tetrapyrrole, hydroxymethylbilane, to the macrocyclic uroporphyrinogen III.</text>
</comment>
<name>A0A6M4H1Y7_9PROT</name>
<dbReference type="Gene3D" id="3.40.50.10090">
    <property type="match status" value="2"/>
</dbReference>
<dbReference type="RefSeq" id="WP_171095916.1">
    <property type="nucleotide sequence ID" value="NZ_CP053069.1"/>
</dbReference>
<evidence type="ECO:0000256" key="9">
    <source>
        <dbReference type="RuleBase" id="RU366031"/>
    </source>
</evidence>
<dbReference type="Pfam" id="PF02602">
    <property type="entry name" value="HEM4"/>
    <property type="match status" value="1"/>
</dbReference>
<dbReference type="GO" id="GO:0006780">
    <property type="term" value="P:uroporphyrinogen III biosynthetic process"/>
    <property type="evidence" value="ECO:0007669"/>
    <property type="project" value="UniProtKB-UniRule"/>
</dbReference>
<dbReference type="GO" id="GO:0004852">
    <property type="term" value="F:uroporphyrinogen-III synthase activity"/>
    <property type="evidence" value="ECO:0007669"/>
    <property type="project" value="UniProtKB-UniRule"/>
</dbReference>
<dbReference type="KEGG" id="uru:DSM104443_04212"/>
<dbReference type="UniPathway" id="UPA00251">
    <property type="reaction ID" value="UER00320"/>
</dbReference>
<evidence type="ECO:0000256" key="4">
    <source>
        <dbReference type="ARBA" id="ARBA00023239"/>
    </source>
</evidence>
<dbReference type="AlphaFoldDB" id="A0A6M4H1Y7"/>
<dbReference type="InterPro" id="IPR036108">
    <property type="entry name" value="4pyrrol_syn_uPrphyn_synt_sf"/>
</dbReference>
<comment type="pathway">
    <text evidence="1 9">Porphyrin-containing compound metabolism; protoporphyrin-IX biosynthesis; coproporphyrinogen-III from 5-aminolevulinate: step 3/4.</text>
</comment>
<dbReference type="PANTHER" id="PTHR38042:SF1">
    <property type="entry name" value="UROPORPHYRINOGEN-III SYNTHASE, CHLOROPLASTIC"/>
    <property type="match status" value="1"/>
</dbReference>
<comment type="catalytic activity">
    <reaction evidence="8 9">
        <text>hydroxymethylbilane = uroporphyrinogen III + H2O</text>
        <dbReference type="Rhea" id="RHEA:18965"/>
        <dbReference type="ChEBI" id="CHEBI:15377"/>
        <dbReference type="ChEBI" id="CHEBI:57308"/>
        <dbReference type="ChEBI" id="CHEBI:57845"/>
        <dbReference type="EC" id="4.2.1.75"/>
    </reaction>
</comment>
<dbReference type="CDD" id="cd06578">
    <property type="entry name" value="HemD"/>
    <property type="match status" value="1"/>
</dbReference>
<sequence length="259" mass="27789">MSPATRLKGLGVVLTRPKGAVVELERELATAGARVLHFPALEITPIGESPALDAALGLLARQDMAIFVSANAVDMGLAALRERSIEWPKRVPVAAVGEMTAQALRNSGFPEVISPTERFDSEALLERPELQAVSGGNIIVFRGEGGRERLREVLESRGARVTYAECYRRSRPDTDPAPLLAAWSRGEVHVVGVLSGETLENFVEMIGPEGRSKLASTVLVVTHEAIARHPDAKRFGRVLVSRPGATALAAAMTQVRDST</sequence>
<dbReference type="InterPro" id="IPR003754">
    <property type="entry name" value="4pyrrol_synth_uPrphyn_synth"/>
</dbReference>
<evidence type="ECO:0000256" key="8">
    <source>
        <dbReference type="ARBA" id="ARBA00048617"/>
    </source>
</evidence>
<feature type="domain" description="Tetrapyrrole biosynthesis uroporphyrinogen III synthase" evidence="10">
    <location>
        <begin position="23"/>
        <end position="242"/>
    </location>
</feature>
<evidence type="ECO:0000313" key="11">
    <source>
        <dbReference type="EMBL" id="QJR13118.1"/>
    </source>
</evidence>
<evidence type="ECO:0000313" key="12">
    <source>
        <dbReference type="Proteomes" id="UP000501534"/>
    </source>
</evidence>
<dbReference type="PANTHER" id="PTHR38042">
    <property type="entry name" value="UROPORPHYRINOGEN-III SYNTHASE, CHLOROPLASTIC"/>
    <property type="match status" value="1"/>
</dbReference>
<keyword evidence="5 9" id="KW-0627">Porphyrin biosynthesis</keyword>
<dbReference type="Proteomes" id="UP000501534">
    <property type="component" value="Chromosome"/>
</dbReference>
<dbReference type="SUPFAM" id="SSF69618">
    <property type="entry name" value="HemD-like"/>
    <property type="match status" value="1"/>
</dbReference>
<evidence type="ECO:0000259" key="10">
    <source>
        <dbReference type="Pfam" id="PF02602"/>
    </source>
</evidence>
<evidence type="ECO:0000256" key="5">
    <source>
        <dbReference type="ARBA" id="ARBA00023244"/>
    </source>
</evidence>
<gene>
    <name evidence="11" type="ORF">DSM104443_04212</name>
</gene>
<keyword evidence="4 9" id="KW-0456">Lyase</keyword>
<accession>A0A6M4H1Y7</accession>
<evidence type="ECO:0000256" key="1">
    <source>
        <dbReference type="ARBA" id="ARBA00004772"/>
    </source>
</evidence>
<evidence type="ECO:0000256" key="7">
    <source>
        <dbReference type="ARBA" id="ARBA00040167"/>
    </source>
</evidence>
<keyword evidence="12" id="KW-1185">Reference proteome</keyword>
<proteinExistence type="inferred from homology"/>
<dbReference type="InterPro" id="IPR039793">
    <property type="entry name" value="UROS/Hem4"/>
</dbReference>
<evidence type="ECO:0000256" key="3">
    <source>
        <dbReference type="ARBA" id="ARBA00013109"/>
    </source>
</evidence>
<dbReference type="EMBL" id="CP053069">
    <property type="protein sequence ID" value="QJR13118.1"/>
    <property type="molecule type" value="Genomic_DNA"/>
</dbReference>
<evidence type="ECO:0000256" key="6">
    <source>
        <dbReference type="ARBA" id="ARBA00037589"/>
    </source>
</evidence>
<evidence type="ECO:0000256" key="2">
    <source>
        <dbReference type="ARBA" id="ARBA00008133"/>
    </source>
</evidence>
<reference evidence="11 12" key="1">
    <citation type="submission" date="2020-04" db="EMBL/GenBank/DDBJ databases">
        <title>Usitatibacter rugosus gen. nov., sp. nov. and Usitatibacter palustris sp. nov., novel members of Usitatibacteraceae fam. nov. within the order Nitrosomonadales isolated from soil.</title>
        <authorList>
            <person name="Huber K.J."/>
            <person name="Neumann-Schaal M."/>
            <person name="Geppert A."/>
            <person name="Luckner M."/>
            <person name="Wanner G."/>
            <person name="Overmann J."/>
        </authorList>
    </citation>
    <scope>NUCLEOTIDE SEQUENCE [LARGE SCALE GENOMIC DNA]</scope>
    <source>
        <strain evidence="11 12">0125_3</strain>
    </source>
</reference>
<protein>
    <recommendedName>
        <fullName evidence="7 9">Uroporphyrinogen-III synthase</fullName>
        <ecNumber evidence="3 9">4.2.1.75</ecNumber>
    </recommendedName>
</protein>
<comment type="similarity">
    <text evidence="2 9">Belongs to the uroporphyrinogen-III synthase family.</text>
</comment>
<organism evidence="11 12">
    <name type="scientific">Usitatibacter rugosus</name>
    <dbReference type="NCBI Taxonomy" id="2732067"/>
    <lineage>
        <taxon>Bacteria</taxon>
        <taxon>Pseudomonadati</taxon>
        <taxon>Pseudomonadota</taxon>
        <taxon>Betaproteobacteria</taxon>
        <taxon>Nitrosomonadales</taxon>
        <taxon>Usitatibacteraceae</taxon>
        <taxon>Usitatibacter</taxon>
    </lineage>
</organism>